<evidence type="ECO:0000313" key="2">
    <source>
        <dbReference type="EMBL" id="GCA80577.1"/>
    </source>
</evidence>
<sequence length="89" mass="10632">MVSLQSEELKESREASLDLAKPAQEEIKNHPSWDKGKGWKDILNNLRLFRISLCYLNLLKPWLFVVFKPHKFACFCRLFFQLNQFINLF</sequence>
<evidence type="ECO:0000256" key="1">
    <source>
        <dbReference type="SAM" id="MobiDB-lite"/>
    </source>
</evidence>
<protein>
    <submittedName>
        <fullName evidence="2">Uncharacterized protein</fullName>
    </submittedName>
</protein>
<organism evidence="2 3">
    <name type="scientific">Microcystis aeruginosa NIES-2521</name>
    <dbReference type="NCBI Taxonomy" id="2303983"/>
    <lineage>
        <taxon>Bacteria</taxon>
        <taxon>Bacillati</taxon>
        <taxon>Cyanobacteriota</taxon>
        <taxon>Cyanophyceae</taxon>
        <taxon>Oscillatoriophycideae</taxon>
        <taxon>Chroococcales</taxon>
        <taxon>Microcystaceae</taxon>
        <taxon>Microcystis</taxon>
    </lineage>
</organism>
<proteinExistence type="predicted"/>
<dbReference type="Proteomes" id="UP000324689">
    <property type="component" value="Unassembled WGS sequence"/>
</dbReference>
<name>A0A5A5S5F4_MICAE</name>
<dbReference type="AlphaFoldDB" id="A0A5A5S5F4"/>
<comment type="caution">
    <text evidence="2">The sequence shown here is derived from an EMBL/GenBank/DDBJ whole genome shotgun (WGS) entry which is preliminary data.</text>
</comment>
<accession>A0A5A5S5F4</accession>
<evidence type="ECO:0000313" key="3">
    <source>
        <dbReference type="Proteomes" id="UP000324689"/>
    </source>
</evidence>
<feature type="region of interest" description="Disordered" evidence="1">
    <location>
        <begin position="1"/>
        <end position="22"/>
    </location>
</feature>
<gene>
    <name evidence="2" type="ORF">MiTs_02586</name>
</gene>
<feature type="compositionally biased region" description="Basic and acidic residues" evidence="1">
    <location>
        <begin position="7"/>
        <end position="16"/>
    </location>
</feature>
<reference evidence="2 3" key="1">
    <citation type="submission" date="2018-09" db="EMBL/GenBank/DDBJ databases">
        <title>Evolutionary history of phycoerythrin pigmentation in the water bloom-forming cyanobacterium Microcystis aeruginosa.</title>
        <authorList>
            <person name="Tanabe Y."/>
            <person name="Tanabe Y."/>
            <person name="Yamaguchi H."/>
        </authorList>
    </citation>
    <scope>NUCLEOTIDE SEQUENCE [LARGE SCALE GENOMIC DNA]</scope>
    <source>
        <strain evidence="2 3">NIES-2521</strain>
    </source>
</reference>
<dbReference type="EMBL" id="BHVQ01000031">
    <property type="protein sequence ID" value="GCA80577.1"/>
    <property type="molecule type" value="Genomic_DNA"/>
</dbReference>